<dbReference type="Pfam" id="PF00149">
    <property type="entry name" value="Metallophos"/>
    <property type="match status" value="1"/>
</dbReference>
<dbReference type="SUPFAM" id="SSF56300">
    <property type="entry name" value="Metallo-dependent phosphatases"/>
    <property type="match status" value="1"/>
</dbReference>
<comment type="caution">
    <text evidence="10">The sequence shown here is derived from an EMBL/GenBank/DDBJ whole genome shotgun (WGS) entry which is preliminary data.</text>
</comment>
<comment type="function">
    <text evidence="1">Hydrolyzes diadenosine 5',5'''-P1,P4-tetraphosphate to yield ADP.</text>
</comment>
<evidence type="ECO:0000259" key="9">
    <source>
        <dbReference type="Pfam" id="PF00149"/>
    </source>
</evidence>
<dbReference type="EMBL" id="LVJS01000044">
    <property type="protein sequence ID" value="KZC23506.1"/>
    <property type="molecule type" value="Genomic_DNA"/>
</dbReference>
<evidence type="ECO:0000256" key="4">
    <source>
        <dbReference type="ARBA" id="ARBA00022801"/>
    </source>
</evidence>
<proteinExistence type="inferred from homology"/>
<dbReference type="RefSeq" id="WP_008433779.1">
    <property type="nucleotide sequence ID" value="NZ_LVJS01000044.1"/>
</dbReference>
<evidence type="ECO:0000256" key="2">
    <source>
        <dbReference type="ARBA" id="ARBA00005419"/>
    </source>
</evidence>
<evidence type="ECO:0000256" key="1">
    <source>
        <dbReference type="ARBA" id="ARBA00003413"/>
    </source>
</evidence>
<evidence type="ECO:0000256" key="5">
    <source>
        <dbReference type="ARBA" id="ARBA00031248"/>
    </source>
</evidence>
<evidence type="ECO:0000256" key="3">
    <source>
        <dbReference type="ARBA" id="ARBA00012506"/>
    </source>
</evidence>
<feature type="domain" description="Calcineurin-like phosphoesterase" evidence="9">
    <location>
        <begin position="4"/>
        <end position="135"/>
    </location>
</feature>
<dbReference type="Gene3D" id="3.60.21.10">
    <property type="match status" value="1"/>
</dbReference>
<dbReference type="EC" id="3.6.1.41" evidence="3"/>
<dbReference type="NCBIfam" id="TIGR00668">
    <property type="entry name" value="apaH"/>
    <property type="match status" value="1"/>
</dbReference>
<evidence type="ECO:0000256" key="6">
    <source>
        <dbReference type="ARBA" id="ARBA00032248"/>
    </source>
</evidence>
<sequence>MATYAIGDVQGCYPELQRLLDKLRFDPAQDRLWFCGDLVNRGGQSLDTLRLIHGLREYSVVTLGNHDLSLLAIAQRRPDAQARVNPELREVLFADDAPVLFEWLRSQKLLHHDEQLNWTMVHAGLAPLWTLRQAQRAAQEVERELSSPHHPRLLRNLFGNRPALWSSRLQGLDRQRATINTMTRMRYCDVNGRIDFEAKGAPGTQKAGLYPWFEVPGMRRRDTRIVCGHWSALGRFAGLGVHAIDTGCVWGGQLTALRLDSEELQYIAVNAEPYRKRPPGGED</sequence>
<accession>A0A154QH57</accession>
<dbReference type="Proteomes" id="UP000076131">
    <property type="component" value="Unassembled WGS sequence"/>
</dbReference>
<dbReference type="InterPro" id="IPR004617">
    <property type="entry name" value="ApaH"/>
</dbReference>
<evidence type="ECO:0000313" key="11">
    <source>
        <dbReference type="Proteomes" id="UP000076131"/>
    </source>
</evidence>
<dbReference type="InterPro" id="IPR029052">
    <property type="entry name" value="Metallo-depent_PP-like"/>
</dbReference>
<dbReference type="GO" id="GO:0008803">
    <property type="term" value="F:bis(5'-nucleosyl)-tetraphosphatase (symmetrical) activity"/>
    <property type="evidence" value="ECO:0007669"/>
    <property type="project" value="UniProtKB-EC"/>
</dbReference>
<dbReference type="AlphaFoldDB" id="A0A154QH57"/>
<dbReference type="PANTHER" id="PTHR40942:SF4">
    <property type="entry name" value="CYTOCHROME C5"/>
    <property type="match status" value="1"/>
</dbReference>
<gene>
    <name evidence="10" type="ORF">RHOFW104T7_13670</name>
</gene>
<evidence type="ECO:0000313" key="10">
    <source>
        <dbReference type="EMBL" id="KZC23506.1"/>
    </source>
</evidence>
<evidence type="ECO:0000256" key="8">
    <source>
        <dbReference type="ARBA" id="ARBA00049417"/>
    </source>
</evidence>
<reference evidence="10 11" key="1">
    <citation type="journal article" date="2016" name="MBio">
        <title>Lateral Gene Transfer in a Heavy Metal-Contaminated-Groundwater Microbial Community.</title>
        <authorList>
            <person name="Hemme C.L."/>
            <person name="Green S.J."/>
            <person name="Rishishwar L."/>
            <person name="Prakash O."/>
            <person name="Pettenato A."/>
            <person name="Chakraborty R."/>
            <person name="Deutschbauer A.M."/>
            <person name="Van Nostrand J.D."/>
            <person name="Wu L."/>
            <person name="He Z."/>
            <person name="Jordan I.K."/>
            <person name="Hazen T.C."/>
            <person name="Arkin A.P."/>
            <person name="Kostka J.E."/>
            <person name="Zhou J."/>
        </authorList>
    </citation>
    <scope>NUCLEOTIDE SEQUENCE [LARGE SCALE GENOMIC DNA]</scope>
    <source>
        <strain evidence="10 11">FW104-T7</strain>
    </source>
</reference>
<evidence type="ECO:0000256" key="7">
    <source>
        <dbReference type="ARBA" id="ARBA00033210"/>
    </source>
</evidence>
<keyword evidence="11" id="KW-1185">Reference proteome</keyword>
<keyword evidence="4" id="KW-0378">Hydrolase</keyword>
<dbReference type="NCBIfam" id="NF001204">
    <property type="entry name" value="PRK00166.1"/>
    <property type="match status" value="1"/>
</dbReference>
<comment type="similarity">
    <text evidence="2">Belongs to the Ap4A hydrolase family.</text>
</comment>
<organism evidence="10 11">
    <name type="scientific">Rhodanobacter thiooxydans</name>
    <dbReference type="NCBI Taxonomy" id="416169"/>
    <lineage>
        <taxon>Bacteria</taxon>
        <taxon>Pseudomonadati</taxon>
        <taxon>Pseudomonadota</taxon>
        <taxon>Gammaproteobacteria</taxon>
        <taxon>Lysobacterales</taxon>
        <taxon>Rhodanobacteraceae</taxon>
        <taxon>Rhodanobacter</taxon>
    </lineage>
</organism>
<protein>
    <recommendedName>
        <fullName evidence="3">bis(5'-nucleosyl)-tetraphosphatase (symmetrical)</fullName>
        <ecNumber evidence="3">3.6.1.41</ecNumber>
    </recommendedName>
    <alternativeName>
        <fullName evidence="6">Ap4A hydrolase</fullName>
    </alternativeName>
    <alternativeName>
        <fullName evidence="5">Diadenosine 5',5'''-P1,P4-tetraphosphate pyrophosphohydrolase</fullName>
    </alternativeName>
    <alternativeName>
        <fullName evidence="7">Diadenosine tetraphosphatase</fullName>
    </alternativeName>
</protein>
<dbReference type="STRING" id="416169.RHOFW104T7_13670"/>
<dbReference type="InterPro" id="IPR004843">
    <property type="entry name" value="Calcineurin-like_PHP"/>
</dbReference>
<name>A0A154QH57_9GAMM</name>
<dbReference type="PIRSF" id="PIRSF000903">
    <property type="entry name" value="B5n-ttraPtase_sm"/>
    <property type="match status" value="1"/>
</dbReference>
<dbReference type="CDD" id="cd07422">
    <property type="entry name" value="MPP_ApaH"/>
    <property type="match status" value="1"/>
</dbReference>
<dbReference type="eggNOG" id="COG0639">
    <property type="taxonomic scope" value="Bacteria"/>
</dbReference>
<comment type="catalytic activity">
    <reaction evidence="8">
        <text>P(1),P(4)-bis(5'-adenosyl) tetraphosphate + H2O = 2 ADP + 2 H(+)</text>
        <dbReference type="Rhea" id="RHEA:24252"/>
        <dbReference type="ChEBI" id="CHEBI:15377"/>
        <dbReference type="ChEBI" id="CHEBI:15378"/>
        <dbReference type="ChEBI" id="CHEBI:58141"/>
        <dbReference type="ChEBI" id="CHEBI:456216"/>
        <dbReference type="EC" id="3.6.1.41"/>
    </reaction>
</comment>
<dbReference type="PANTHER" id="PTHR40942">
    <property type="match status" value="1"/>
</dbReference>